<evidence type="ECO:0000313" key="1">
    <source>
        <dbReference type="EMBL" id="QCK85210.1"/>
    </source>
</evidence>
<dbReference type="InterPro" id="IPR011990">
    <property type="entry name" value="TPR-like_helical_dom_sf"/>
</dbReference>
<gene>
    <name evidence="1" type="ORF">E8L99_05160</name>
</gene>
<name>A0A4D7QAW4_9HYPH</name>
<reference evidence="1 2" key="1">
    <citation type="submission" date="2019-04" db="EMBL/GenBank/DDBJ databases">
        <title>Phreatobacter aquaticus sp. nov.</title>
        <authorList>
            <person name="Choi A."/>
            <person name="Baek K."/>
        </authorList>
    </citation>
    <scope>NUCLEOTIDE SEQUENCE [LARGE SCALE GENOMIC DNA]</scope>
    <source>
        <strain evidence="1 2">NMCR1094</strain>
    </source>
</reference>
<sequence>MSNAVAASHDVLEFWRNAGPSKWFAKDVAFDEAIRAQFLATYDAAAAGDLRSWELTAEATLALLLVLDQFPRNMFRNNSRAFAADSLALAIAERAIGRGVDRLIGPDLRVFVYLPLEHCEQIGVQRRSVDLISTLADVEYTRYAVVHHDIIARYGRFPHRNAILGREATPDELLYLAGDGFKG</sequence>
<dbReference type="Proteomes" id="UP000298588">
    <property type="component" value="Chromosome"/>
</dbReference>
<dbReference type="Gene3D" id="1.20.58.320">
    <property type="entry name" value="TPR-like"/>
    <property type="match status" value="1"/>
</dbReference>
<dbReference type="KEGG" id="paqt:E8L99_05160"/>
<evidence type="ECO:0000313" key="2">
    <source>
        <dbReference type="Proteomes" id="UP000298588"/>
    </source>
</evidence>
<accession>A0A4D7QAW4</accession>
<dbReference type="Gene3D" id="1.25.40.10">
    <property type="entry name" value="Tetratricopeptide repeat domain"/>
    <property type="match status" value="1"/>
</dbReference>
<dbReference type="EMBL" id="CP039865">
    <property type="protein sequence ID" value="QCK85210.1"/>
    <property type="molecule type" value="Genomic_DNA"/>
</dbReference>
<organism evidence="1 2">
    <name type="scientific">Phreatobacter aquaticus</name>
    <dbReference type="NCBI Taxonomy" id="2570229"/>
    <lineage>
        <taxon>Bacteria</taxon>
        <taxon>Pseudomonadati</taxon>
        <taxon>Pseudomonadota</taxon>
        <taxon>Alphaproteobacteria</taxon>
        <taxon>Hyphomicrobiales</taxon>
        <taxon>Phreatobacteraceae</taxon>
        <taxon>Phreatobacter</taxon>
    </lineage>
</organism>
<dbReference type="InterPro" id="IPR010323">
    <property type="entry name" value="DUF924"/>
</dbReference>
<keyword evidence="2" id="KW-1185">Reference proteome</keyword>
<dbReference type="OrthoDB" id="7593450at2"/>
<dbReference type="Pfam" id="PF06041">
    <property type="entry name" value="DUF924"/>
    <property type="match status" value="1"/>
</dbReference>
<proteinExistence type="predicted"/>
<dbReference type="SUPFAM" id="SSF48452">
    <property type="entry name" value="TPR-like"/>
    <property type="match status" value="1"/>
</dbReference>
<dbReference type="RefSeq" id="WP_137098544.1">
    <property type="nucleotide sequence ID" value="NZ_CP039865.1"/>
</dbReference>
<dbReference type="AlphaFoldDB" id="A0A4D7QAW4"/>
<protein>
    <submittedName>
        <fullName evidence="1">DUF924 domain-containing protein</fullName>
    </submittedName>
</protein>